<organism evidence="1 2">
    <name type="scientific">Dorcoceras hygrometricum</name>
    <dbReference type="NCBI Taxonomy" id="472368"/>
    <lineage>
        <taxon>Eukaryota</taxon>
        <taxon>Viridiplantae</taxon>
        <taxon>Streptophyta</taxon>
        <taxon>Embryophyta</taxon>
        <taxon>Tracheophyta</taxon>
        <taxon>Spermatophyta</taxon>
        <taxon>Magnoliopsida</taxon>
        <taxon>eudicotyledons</taxon>
        <taxon>Gunneridae</taxon>
        <taxon>Pentapetalae</taxon>
        <taxon>asterids</taxon>
        <taxon>lamiids</taxon>
        <taxon>Lamiales</taxon>
        <taxon>Gesneriaceae</taxon>
        <taxon>Didymocarpoideae</taxon>
        <taxon>Trichosporeae</taxon>
        <taxon>Loxocarpinae</taxon>
        <taxon>Dorcoceras</taxon>
    </lineage>
</organism>
<dbReference type="EMBL" id="KV011204">
    <property type="protein sequence ID" value="KZV26546.1"/>
    <property type="molecule type" value="Genomic_DNA"/>
</dbReference>
<dbReference type="AlphaFoldDB" id="A0A2Z7AYW4"/>
<dbReference type="Proteomes" id="UP000250235">
    <property type="component" value="Unassembled WGS sequence"/>
</dbReference>
<evidence type="ECO:0000313" key="2">
    <source>
        <dbReference type="Proteomes" id="UP000250235"/>
    </source>
</evidence>
<protein>
    <submittedName>
        <fullName evidence="1">Uncharacterized protein</fullName>
    </submittedName>
</protein>
<name>A0A2Z7AYW4_9LAMI</name>
<accession>A0A2Z7AYW4</accession>
<sequence length="84" mass="9645">MVNRGICTIKQGFEEDDSYNRLIPRAYPTIFQWGYAPHENRTREPGEVIPTSLQVLPTRLCPWGSLLFLSRESSLLTVFSSFIP</sequence>
<proteinExistence type="predicted"/>
<keyword evidence="2" id="KW-1185">Reference proteome</keyword>
<evidence type="ECO:0000313" key="1">
    <source>
        <dbReference type="EMBL" id="KZV26546.1"/>
    </source>
</evidence>
<gene>
    <name evidence="1" type="ORF">F511_35880</name>
</gene>
<reference evidence="1 2" key="1">
    <citation type="journal article" date="2015" name="Proc. Natl. Acad. Sci. U.S.A.">
        <title>The resurrection genome of Boea hygrometrica: A blueprint for survival of dehydration.</title>
        <authorList>
            <person name="Xiao L."/>
            <person name="Yang G."/>
            <person name="Zhang L."/>
            <person name="Yang X."/>
            <person name="Zhao S."/>
            <person name="Ji Z."/>
            <person name="Zhou Q."/>
            <person name="Hu M."/>
            <person name="Wang Y."/>
            <person name="Chen M."/>
            <person name="Xu Y."/>
            <person name="Jin H."/>
            <person name="Xiao X."/>
            <person name="Hu G."/>
            <person name="Bao F."/>
            <person name="Hu Y."/>
            <person name="Wan P."/>
            <person name="Li L."/>
            <person name="Deng X."/>
            <person name="Kuang T."/>
            <person name="Xiang C."/>
            <person name="Zhu J.K."/>
            <person name="Oliver M.J."/>
            <person name="He Y."/>
        </authorList>
    </citation>
    <scope>NUCLEOTIDE SEQUENCE [LARGE SCALE GENOMIC DNA]</scope>
    <source>
        <strain evidence="2">cv. XS01</strain>
    </source>
</reference>